<gene>
    <name evidence="9" type="primary">rnf213a_0</name>
    <name evidence="9" type="ORF">LSUB1_G001550</name>
</gene>
<dbReference type="Proteomes" id="UP000462212">
    <property type="component" value="Unassembled WGS sequence"/>
</dbReference>
<name>A0A8H8S001_9HELO</name>
<keyword evidence="10" id="KW-1185">Reference proteome</keyword>
<dbReference type="GO" id="GO:0005737">
    <property type="term" value="C:cytoplasm"/>
    <property type="evidence" value="ECO:0007669"/>
    <property type="project" value="UniProtKB-SubCell"/>
</dbReference>
<dbReference type="PANTHER" id="PTHR22605:SF16">
    <property type="entry name" value="E3 UBIQUITIN-PROTEIN LIGASE RNF213"/>
    <property type="match status" value="1"/>
</dbReference>
<keyword evidence="3" id="KW-0479">Metal-binding</keyword>
<dbReference type="AlphaFoldDB" id="A0A8H8S001"/>
<dbReference type="InterPro" id="IPR031248">
    <property type="entry name" value="RNF213"/>
</dbReference>
<evidence type="ECO:0000313" key="9">
    <source>
        <dbReference type="EMBL" id="TVY42865.1"/>
    </source>
</evidence>
<dbReference type="GO" id="GO:0016887">
    <property type="term" value="F:ATP hydrolysis activity"/>
    <property type="evidence" value="ECO:0007669"/>
    <property type="project" value="InterPro"/>
</dbReference>
<accession>A0A8H8S001</accession>
<evidence type="ECO:0000256" key="7">
    <source>
        <dbReference type="SAM" id="MobiDB-lite"/>
    </source>
</evidence>
<dbReference type="InterPro" id="IPR046439">
    <property type="entry name" value="ZF_RZ_dom"/>
</dbReference>
<dbReference type="PANTHER" id="PTHR22605">
    <property type="entry name" value="RZ-TYPE DOMAIN-CONTAINING PROTEIN"/>
    <property type="match status" value="1"/>
</dbReference>
<feature type="domain" description="RZ-type" evidence="8">
    <location>
        <begin position="447"/>
        <end position="519"/>
    </location>
</feature>
<evidence type="ECO:0000256" key="4">
    <source>
        <dbReference type="ARBA" id="ARBA00022771"/>
    </source>
</evidence>
<organism evidence="9 10">
    <name type="scientific">Lachnellula subtilissima</name>
    <dbReference type="NCBI Taxonomy" id="602034"/>
    <lineage>
        <taxon>Eukaryota</taxon>
        <taxon>Fungi</taxon>
        <taxon>Dikarya</taxon>
        <taxon>Ascomycota</taxon>
        <taxon>Pezizomycotina</taxon>
        <taxon>Leotiomycetes</taxon>
        <taxon>Helotiales</taxon>
        <taxon>Lachnaceae</taxon>
        <taxon>Lachnellula</taxon>
    </lineage>
</organism>
<evidence type="ECO:0000313" key="10">
    <source>
        <dbReference type="Proteomes" id="UP000462212"/>
    </source>
</evidence>
<dbReference type="PROSITE" id="PS51981">
    <property type="entry name" value="ZF_RZ"/>
    <property type="match status" value="1"/>
</dbReference>
<keyword evidence="2" id="KW-0963">Cytoplasm</keyword>
<evidence type="ECO:0000256" key="5">
    <source>
        <dbReference type="ARBA" id="ARBA00022833"/>
    </source>
</evidence>
<dbReference type="Pfam" id="PF20173">
    <property type="entry name" value="ZnF_RZ-type"/>
    <property type="match status" value="1"/>
</dbReference>
<keyword evidence="6" id="KW-0391">Immunity</keyword>
<dbReference type="OrthoDB" id="2423195at2759"/>
<comment type="caution">
    <text evidence="9">The sequence shown here is derived from an EMBL/GenBank/DDBJ whole genome shotgun (WGS) entry which is preliminary data.</text>
</comment>
<keyword evidence="5" id="KW-0862">Zinc</keyword>
<dbReference type="GO" id="GO:0004842">
    <property type="term" value="F:ubiquitin-protein transferase activity"/>
    <property type="evidence" value="ECO:0007669"/>
    <property type="project" value="InterPro"/>
</dbReference>
<evidence type="ECO:0000256" key="6">
    <source>
        <dbReference type="ARBA" id="ARBA00022859"/>
    </source>
</evidence>
<reference evidence="9 10" key="1">
    <citation type="submission" date="2018-05" db="EMBL/GenBank/DDBJ databases">
        <title>Genome sequencing and assembly of the regulated plant pathogen Lachnellula willkommii and related sister species for the development of diagnostic species identification markers.</title>
        <authorList>
            <person name="Giroux E."/>
            <person name="Bilodeau G."/>
        </authorList>
    </citation>
    <scope>NUCLEOTIDE SEQUENCE [LARGE SCALE GENOMIC DNA]</scope>
    <source>
        <strain evidence="9 10">CBS 197.66</strain>
    </source>
</reference>
<keyword evidence="4" id="KW-0863">Zinc-finger</keyword>
<feature type="region of interest" description="Disordered" evidence="7">
    <location>
        <begin position="213"/>
        <end position="240"/>
    </location>
</feature>
<evidence type="ECO:0000256" key="1">
    <source>
        <dbReference type="ARBA" id="ARBA00004496"/>
    </source>
</evidence>
<proteinExistence type="predicted"/>
<sequence length="525" mass="57610">MGFATPNVEDHTLLATIAAKPNATTTSPVLRAPIAAKSVALIRNVASCATNLVFPAQKTVPGLALTGDNAPCLVQSLATFCHAQSAVERNMIVDFIMSSTFEEVDLDESPCIIPPCGHILTLESMDGHMSMSDFYTMDAEGSIVGLKNNAEPFSASGMKSCPTCRGPLRTLNRYSRIVRRALIDEATKKFIVWANMNFVPLVARMQEIEGNLRESTEGPQQTTRGVLPEGSSPGPLHLRGTRDQQFSQVAKLMQNINKHSLVLRLRNEVKKFLGQVDEGEQPFGRIYDLAQDARRHRGVDVNLDAKVDILQVRNRLLTTVLLIRCDYTILSTFLNDRKGATQAADHGVKIDLSINRKDCEKLIAESLSRDQPAVTVEGHLYWARFFALERSFADPTSALTQLLDEAREHLTLARRICVAHLGQTAGMQEEVNDVEKMLRGSTFYLPVSNDEKAAVYAAMAQGFSGTGHWYYCENNHPFTVGECGMPMQTSRCPQCGSPVGGQNHQSVGGVTRATDLEQQFAGLGI</sequence>
<evidence type="ECO:0000259" key="8">
    <source>
        <dbReference type="PROSITE" id="PS51981"/>
    </source>
</evidence>
<dbReference type="EMBL" id="QGMJ01000082">
    <property type="protein sequence ID" value="TVY42865.1"/>
    <property type="molecule type" value="Genomic_DNA"/>
</dbReference>
<protein>
    <submittedName>
        <fullName evidence="9">E3 ubiquitin-protein ligase rnf213-alpha</fullName>
    </submittedName>
</protein>
<dbReference type="GO" id="GO:0008270">
    <property type="term" value="F:zinc ion binding"/>
    <property type="evidence" value="ECO:0007669"/>
    <property type="project" value="UniProtKB-KW"/>
</dbReference>
<comment type="subcellular location">
    <subcellularLocation>
        <location evidence="1">Cytoplasm</location>
    </subcellularLocation>
</comment>
<evidence type="ECO:0000256" key="3">
    <source>
        <dbReference type="ARBA" id="ARBA00022723"/>
    </source>
</evidence>
<dbReference type="GO" id="GO:0002376">
    <property type="term" value="P:immune system process"/>
    <property type="evidence" value="ECO:0007669"/>
    <property type="project" value="UniProtKB-KW"/>
</dbReference>
<evidence type="ECO:0000256" key="2">
    <source>
        <dbReference type="ARBA" id="ARBA00022490"/>
    </source>
</evidence>